<dbReference type="RefSeq" id="WP_220220695.1">
    <property type="nucleotide sequence ID" value="NZ_CP048268.1"/>
</dbReference>
<evidence type="ECO:0000313" key="1">
    <source>
        <dbReference type="EMBL" id="QYN52221.1"/>
    </source>
</evidence>
<dbReference type="InterPro" id="IPR008928">
    <property type="entry name" value="6-hairpin_glycosidase_sf"/>
</dbReference>
<organism evidence="1 2">
    <name type="scientific">Lactobacillus panisapium</name>
    <dbReference type="NCBI Taxonomy" id="2012495"/>
    <lineage>
        <taxon>Bacteria</taxon>
        <taxon>Bacillati</taxon>
        <taxon>Bacillota</taxon>
        <taxon>Bacilli</taxon>
        <taxon>Lactobacillales</taxon>
        <taxon>Lactobacillaceae</taxon>
        <taxon>Lactobacillus</taxon>
    </lineage>
</organism>
<reference evidence="1 2" key="1">
    <citation type="submission" date="2020-01" db="EMBL/GenBank/DDBJ databases">
        <title>Vast differences in strain-level diversity in the gut microbiota of two closely related honey bee species.</title>
        <authorList>
            <person name="Ellegaard K.M."/>
            <person name="Suenami S."/>
            <person name="Miyazaki R."/>
            <person name="Engel P."/>
        </authorList>
    </citation>
    <scope>NUCLEOTIDE SEQUENCE [LARGE SCALE GENOMIC DNA]</scope>
    <source>
        <strain evidence="1 2">ESL0416</strain>
    </source>
</reference>
<sequence length="716" mass="81150">MNYDIQNIIKIGWQTPLNEFYNVKTSEDQEVSANRCSYYSDLLPSQDFSVEVSNQKMLASLSATGKIKSISFFREAYYTEDKPGTWVSNGFVQEQNLDTEVEIAKQTKSLSSADHQVDYDLMFNIIPRFIHHYPAANVLQLFLPIYQKNGQAISGLIELCAIKSKNKADKIIFPNCYHLKYSDRHHLKLDYSEDQRVLAKKSGWLVITDPNATFNVSKDTISQIISASFIQTKRKFGKLEMKDNPKLAALIMRKSVNALNSICCSTSGEVVGANWGSSPVINRTWLRDMFYASLPAIYFDHDLAKKIILWFAQFEIKPRGDKFAGGIQHSVVNSLNSTILLTLYLQQTNDIAFLKQHPQVWQHILYVINYLIAHRDQKYGLVQSEWLSDGIALGKFHTGTQIAFWAALSGLSKIYRQVLDDEVEATYYAEVANDLKNNIKKYCLVKDKKGNKKFPEGINPGGNKLAVDARIYEKDLLDQGLDFLTRVTKNQQINLEFHDGEETDTTLAPFYGFNDVLDKCYLNTLKFAASSENPSYSSLSKGISWGNQSEATFPGYITLLMGTVDESQKFDDEITLLSKLTDLDGSWWWWPYEVGKSGKNVVRFNHCGKCGWSDGTFSVLMIKNLLGIKYDAPERTFCLAPLKCVPSFTWQHFPLTNDLTIDIAYQKDGDSQKLELALHGTFTQAISVTFSPQQAATVKSERLTVGKDIQLETEVR</sequence>
<dbReference type="InterPro" id="IPR012341">
    <property type="entry name" value="6hp_glycosidase-like_sf"/>
</dbReference>
<accession>A0ABX8W3E9</accession>
<name>A0ABX8W3E9_9LACO</name>
<proteinExistence type="predicted"/>
<keyword evidence="2" id="KW-1185">Reference proteome</keyword>
<protein>
    <submittedName>
        <fullName evidence="1">Uncharacterized protein</fullName>
    </submittedName>
</protein>
<dbReference type="Proteomes" id="UP000826550">
    <property type="component" value="Chromosome"/>
</dbReference>
<dbReference type="EMBL" id="CP048268">
    <property type="protein sequence ID" value="QYN52221.1"/>
    <property type="molecule type" value="Genomic_DNA"/>
</dbReference>
<dbReference type="SUPFAM" id="SSF48208">
    <property type="entry name" value="Six-hairpin glycosidases"/>
    <property type="match status" value="1"/>
</dbReference>
<dbReference type="Gene3D" id="1.50.10.10">
    <property type="match status" value="1"/>
</dbReference>
<gene>
    <name evidence="1" type="ORF">GYM71_01730</name>
</gene>
<evidence type="ECO:0000313" key="2">
    <source>
        <dbReference type="Proteomes" id="UP000826550"/>
    </source>
</evidence>